<dbReference type="InterPro" id="IPR016181">
    <property type="entry name" value="Acyl_CoA_acyltransferase"/>
</dbReference>
<comment type="caution">
    <text evidence="7">The sequence shown here is derived from an EMBL/GenBank/DDBJ whole genome shotgun (WGS) entry which is preliminary data.</text>
</comment>
<name>A0A4Z0JL18_9LACO</name>
<dbReference type="GO" id="GO:0016747">
    <property type="term" value="F:acyltransferase activity, transferring groups other than amino-acyl groups"/>
    <property type="evidence" value="ECO:0007669"/>
    <property type="project" value="InterPro"/>
</dbReference>
<evidence type="ECO:0000256" key="1">
    <source>
        <dbReference type="ARBA" id="ARBA00022491"/>
    </source>
</evidence>
<feature type="domain" description="N-acetyltransferase" evidence="6">
    <location>
        <begin position="31"/>
        <end position="186"/>
    </location>
</feature>
<dbReference type="PROSITE" id="PS51186">
    <property type="entry name" value="GNAT"/>
    <property type="match status" value="1"/>
</dbReference>
<reference evidence="7 8" key="1">
    <citation type="submission" date="2018-10" db="EMBL/GenBank/DDBJ databases">
        <title>Lactobacillus sp. R7 and Lactobacillus sp. R19 isolated from fermented mustard green product of Taiwan.</title>
        <authorList>
            <person name="Lin S.-T."/>
        </authorList>
    </citation>
    <scope>NUCLEOTIDE SEQUENCE [LARGE SCALE GENOMIC DNA]</scope>
    <source>
        <strain evidence="7 8">BCRC 81127</strain>
    </source>
</reference>
<keyword evidence="2" id="KW-1277">Toxin-antitoxin system</keyword>
<evidence type="ECO:0000259" key="6">
    <source>
        <dbReference type="PROSITE" id="PS51186"/>
    </source>
</evidence>
<dbReference type="InterPro" id="IPR000182">
    <property type="entry name" value="GNAT_dom"/>
</dbReference>
<evidence type="ECO:0000256" key="3">
    <source>
        <dbReference type="ARBA" id="ARBA00022679"/>
    </source>
</evidence>
<evidence type="ECO:0000256" key="5">
    <source>
        <dbReference type="ARBA" id="ARBA00049880"/>
    </source>
</evidence>
<gene>
    <name evidence="7" type="ORF">EGT49_07735</name>
</gene>
<keyword evidence="8" id="KW-1185">Reference proteome</keyword>
<dbReference type="SUPFAM" id="SSF55729">
    <property type="entry name" value="Acyl-CoA N-acyltransferases (Nat)"/>
    <property type="match status" value="1"/>
</dbReference>
<keyword evidence="4" id="KW-0012">Acyltransferase</keyword>
<sequence>MGKYRLLNILELRNGNIDISNFNCIPSNTEHTQKELNDFEMINDFVKNKDKALKYAENNIYKTFLLLDNQNDKVMGFYSLCTGSKVFYKRFKAEKGVPTIGRNKALPTIDIMWLAVDVHYQEKNIGSMLLKKICASVYDTSKTIGVCVLTVDSLFQSQKFYEKFGFMDLGSPHKKNEDLWLGLTIPEIEVFLRN</sequence>
<protein>
    <submittedName>
        <fullName evidence="7">N-acetyltransferase</fullName>
    </submittedName>
</protein>
<evidence type="ECO:0000256" key="4">
    <source>
        <dbReference type="ARBA" id="ARBA00023315"/>
    </source>
</evidence>
<proteinExistence type="predicted"/>
<accession>A0A4Z0JL18</accession>
<dbReference type="PANTHER" id="PTHR36449">
    <property type="entry name" value="ACETYLTRANSFERASE-RELATED"/>
    <property type="match status" value="1"/>
</dbReference>
<dbReference type="AlphaFoldDB" id="A0A4Z0JL18"/>
<comment type="catalytic activity">
    <reaction evidence="5">
        <text>glycyl-tRNA(Gly) + acetyl-CoA = N-acetylglycyl-tRNA(Gly) + CoA + H(+)</text>
        <dbReference type="Rhea" id="RHEA:81867"/>
        <dbReference type="Rhea" id="RHEA-COMP:9683"/>
        <dbReference type="Rhea" id="RHEA-COMP:19766"/>
        <dbReference type="ChEBI" id="CHEBI:15378"/>
        <dbReference type="ChEBI" id="CHEBI:57287"/>
        <dbReference type="ChEBI" id="CHEBI:57288"/>
        <dbReference type="ChEBI" id="CHEBI:78522"/>
        <dbReference type="ChEBI" id="CHEBI:232036"/>
    </reaction>
</comment>
<dbReference type="Proteomes" id="UP000298021">
    <property type="component" value="Unassembled WGS sequence"/>
</dbReference>
<dbReference type="Pfam" id="PF13508">
    <property type="entry name" value="Acetyltransf_7"/>
    <property type="match status" value="1"/>
</dbReference>
<evidence type="ECO:0000313" key="8">
    <source>
        <dbReference type="Proteomes" id="UP000298021"/>
    </source>
</evidence>
<dbReference type="PANTHER" id="PTHR36449:SF1">
    <property type="entry name" value="ACETYLTRANSFERASE"/>
    <property type="match status" value="1"/>
</dbReference>
<dbReference type="EMBL" id="RKLY01000018">
    <property type="protein sequence ID" value="TGD22808.1"/>
    <property type="molecule type" value="Genomic_DNA"/>
</dbReference>
<dbReference type="Gene3D" id="3.40.630.30">
    <property type="match status" value="1"/>
</dbReference>
<evidence type="ECO:0000256" key="2">
    <source>
        <dbReference type="ARBA" id="ARBA00022649"/>
    </source>
</evidence>
<evidence type="ECO:0000313" key="7">
    <source>
        <dbReference type="EMBL" id="TGD22808.1"/>
    </source>
</evidence>
<dbReference type="OrthoDB" id="2297219at2"/>
<organism evidence="7 8">
    <name type="scientific">Companilactobacillus suantsaicola</name>
    <dbReference type="NCBI Taxonomy" id="2487723"/>
    <lineage>
        <taxon>Bacteria</taxon>
        <taxon>Bacillati</taxon>
        <taxon>Bacillota</taxon>
        <taxon>Bacilli</taxon>
        <taxon>Lactobacillales</taxon>
        <taxon>Lactobacillaceae</taxon>
        <taxon>Companilactobacillus</taxon>
    </lineage>
</organism>
<keyword evidence="3 7" id="KW-0808">Transferase</keyword>
<keyword evidence="1" id="KW-0678">Repressor</keyword>